<dbReference type="GO" id="GO:0042597">
    <property type="term" value="C:periplasmic space"/>
    <property type="evidence" value="ECO:0007669"/>
    <property type="project" value="UniProtKB-ARBA"/>
</dbReference>
<dbReference type="SUPFAM" id="SSF53850">
    <property type="entry name" value="Periplasmic binding protein-like II"/>
    <property type="match status" value="1"/>
</dbReference>
<dbReference type="PIRSF" id="PIRSF002741">
    <property type="entry name" value="MppA"/>
    <property type="match status" value="1"/>
</dbReference>
<dbReference type="Gene3D" id="3.90.76.10">
    <property type="entry name" value="Dipeptide-binding Protein, Domain 1"/>
    <property type="match status" value="1"/>
</dbReference>
<comment type="caution">
    <text evidence="8">The sequence shown here is derived from an EMBL/GenBank/DDBJ whole genome shotgun (WGS) entry which is preliminary data.</text>
</comment>
<organism evidence="8 11">
    <name type="scientific">Halorubrum ezzemoulense</name>
    <name type="common">Halorubrum chaoviator</name>
    <dbReference type="NCBI Taxonomy" id="337243"/>
    <lineage>
        <taxon>Archaea</taxon>
        <taxon>Methanobacteriati</taxon>
        <taxon>Methanobacteriota</taxon>
        <taxon>Stenosarchaea group</taxon>
        <taxon>Halobacteria</taxon>
        <taxon>Halobacteriales</taxon>
        <taxon>Haloferacaceae</taxon>
        <taxon>Halorubrum</taxon>
    </lineage>
</organism>
<dbReference type="Proteomes" id="UP000215607">
    <property type="component" value="Unassembled WGS sequence"/>
</dbReference>
<keyword evidence="2" id="KW-0813">Transport</keyword>
<evidence type="ECO:0000256" key="4">
    <source>
        <dbReference type="SAM" id="MobiDB-lite"/>
    </source>
</evidence>
<evidence type="ECO:0000313" key="8">
    <source>
        <dbReference type="EMBL" id="OYR75903.1"/>
    </source>
</evidence>
<feature type="compositionally biased region" description="Acidic residues" evidence="4">
    <location>
        <begin position="63"/>
        <end position="74"/>
    </location>
</feature>
<dbReference type="CDD" id="cd00995">
    <property type="entry name" value="PBP2_NikA_DppA_OppA_like"/>
    <property type="match status" value="1"/>
</dbReference>
<reference evidence="8" key="2">
    <citation type="submission" date="2017-05" db="EMBL/GenBank/DDBJ databases">
        <authorList>
            <person name="Song R."/>
            <person name="Chenine A.L."/>
            <person name="Ruprecht R.M."/>
        </authorList>
    </citation>
    <scope>NUCLEOTIDE SEQUENCE</scope>
    <source>
        <strain evidence="8">Ec15</strain>
        <strain evidence="7">Ga2p</strain>
        <strain evidence="6">Ga36</strain>
    </source>
</reference>
<keyword evidence="3" id="KW-0732">Signal</keyword>
<feature type="compositionally biased region" description="Basic and acidic residues" evidence="4">
    <location>
        <begin position="1"/>
        <end position="18"/>
    </location>
</feature>
<feature type="region of interest" description="Disordered" evidence="4">
    <location>
        <begin position="1"/>
        <end position="31"/>
    </location>
</feature>
<evidence type="ECO:0000313" key="7">
    <source>
        <dbReference type="EMBL" id="OYR67055.1"/>
    </source>
</evidence>
<sequence length="570" mass="62223">MTHDKTNTTDEPTQRELESITDEELSGPRIDRRTSLKLLSAAGMAAVAGCASSEVDQSPSDNESGDGGDDDSMGDDSSSTEAEVSMGGTLQAGWMLPNMDELDPPYINHTDNMAAMVNIFDALVKIGPEGGIVGNLATDWTVDGTNMTFQLRDDVTFHNGESFTAEDVRYTISRTINEELPAASAISKLQAPDDGGVVVNGDYEVELNWTERYAPAMAYLTRRGRAATVVNKTAIEEMGGDYGLEPVGTGPFKVTGHVIQESVTLEAFDEYHETDANGNSLPYLDGVEISLVPEPSTATSAIRSGDLDFLQTVPPQSYEQVASNDGISANSQPLNAWRGLEMNQTKEPFSSKKFRQGIAKLIDSERFVNEALFGLGQPAVGPLSPDYWPERDDKPQFQAYAPEEGKELIRESGYEGAEFNVMGRPGELRWARVLSTMLNESGVVNAKVNQVTGSQSSELILNLEYDTWVGGGGAQIDPDGCLYNYFTPDGIWNWTGYGDEETTNLLNQQRQEMDKDARGELIKEVEDKIMKDTPHAFLFHAAGTIAMQSSVKGFVQVPGLRAFHSTWLDR</sequence>
<feature type="domain" description="Solute-binding protein family 5" evidence="5">
    <location>
        <begin position="132"/>
        <end position="490"/>
    </location>
</feature>
<evidence type="ECO:0000259" key="5">
    <source>
        <dbReference type="Pfam" id="PF00496"/>
    </source>
</evidence>
<dbReference type="Pfam" id="PF00496">
    <property type="entry name" value="SBP_bac_5"/>
    <property type="match status" value="1"/>
</dbReference>
<evidence type="ECO:0000313" key="6">
    <source>
        <dbReference type="EMBL" id="OYR64875.1"/>
    </source>
</evidence>
<dbReference type="EMBL" id="NHPD01000005">
    <property type="protein sequence ID" value="OYR75903.1"/>
    <property type="molecule type" value="Genomic_DNA"/>
</dbReference>
<dbReference type="EMBL" id="NHPA01000046">
    <property type="protein sequence ID" value="OYR67055.1"/>
    <property type="molecule type" value="Genomic_DNA"/>
</dbReference>
<dbReference type="InterPro" id="IPR000914">
    <property type="entry name" value="SBP_5_dom"/>
</dbReference>
<proteinExistence type="inferred from homology"/>
<dbReference type="InterPro" id="IPR039424">
    <property type="entry name" value="SBP_5"/>
</dbReference>
<feature type="region of interest" description="Disordered" evidence="4">
    <location>
        <begin position="48"/>
        <end position="92"/>
    </location>
</feature>
<name>A0A256K4Y1_HALEZ</name>
<dbReference type="EMBL" id="NHOZ01000034">
    <property type="protein sequence ID" value="OYR64875.1"/>
    <property type="molecule type" value="Genomic_DNA"/>
</dbReference>
<dbReference type="Gene3D" id="3.10.105.10">
    <property type="entry name" value="Dipeptide-binding Protein, Domain 3"/>
    <property type="match status" value="1"/>
</dbReference>
<accession>A0A256K4Y1</accession>
<evidence type="ECO:0000313" key="11">
    <source>
        <dbReference type="Proteomes" id="UP000216925"/>
    </source>
</evidence>
<evidence type="ECO:0000313" key="9">
    <source>
        <dbReference type="Proteomes" id="UP000215607"/>
    </source>
</evidence>
<evidence type="ECO:0000256" key="3">
    <source>
        <dbReference type="ARBA" id="ARBA00022729"/>
    </source>
</evidence>
<dbReference type="AlphaFoldDB" id="A0A256K4Y1"/>
<dbReference type="PANTHER" id="PTHR30290:SF9">
    <property type="entry name" value="OLIGOPEPTIDE-BINDING PROTEIN APPA"/>
    <property type="match status" value="1"/>
</dbReference>
<dbReference type="GO" id="GO:1904680">
    <property type="term" value="F:peptide transmembrane transporter activity"/>
    <property type="evidence" value="ECO:0007669"/>
    <property type="project" value="TreeGrafter"/>
</dbReference>
<dbReference type="GO" id="GO:0043190">
    <property type="term" value="C:ATP-binding cassette (ABC) transporter complex"/>
    <property type="evidence" value="ECO:0007669"/>
    <property type="project" value="InterPro"/>
</dbReference>
<dbReference type="Gene3D" id="3.40.190.10">
    <property type="entry name" value="Periplasmic binding protein-like II"/>
    <property type="match status" value="1"/>
</dbReference>
<dbReference type="InterPro" id="IPR030678">
    <property type="entry name" value="Peptide/Ni-bd"/>
</dbReference>
<evidence type="ECO:0000256" key="2">
    <source>
        <dbReference type="ARBA" id="ARBA00022448"/>
    </source>
</evidence>
<dbReference type="RefSeq" id="WP_094494245.1">
    <property type="nucleotide sequence ID" value="NZ_NHOZ01000034.1"/>
</dbReference>
<gene>
    <name evidence="8" type="ORF">DJ76_00640</name>
    <name evidence="7" type="ORF">DJ79_09755</name>
    <name evidence="6" type="ORF">DJ80_03495</name>
</gene>
<dbReference type="Proteomes" id="UP000215731">
    <property type="component" value="Unassembled WGS sequence"/>
</dbReference>
<evidence type="ECO:0000256" key="1">
    <source>
        <dbReference type="ARBA" id="ARBA00005695"/>
    </source>
</evidence>
<comment type="similarity">
    <text evidence="1">Belongs to the bacterial solute-binding protein 5 family.</text>
</comment>
<protein>
    <recommendedName>
        <fullName evidence="5">Solute-binding protein family 5 domain-containing protein</fullName>
    </recommendedName>
</protein>
<dbReference type="PANTHER" id="PTHR30290">
    <property type="entry name" value="PERIPLASMIC BINDING COMPONENT OF ABC TRANSPORTER"/>
    <property type="match status" value="1"/>
</dbReference>
<evidence type="ECO:0000313" key="10">
    <source>
        <dbReference type="Proteomes" id="UP000215731"/>
    </source>
</evidence>
<dbReference type="GO" id="GO:0015833">
    <property type="term" value="P:peptide transport"/>
    <property type="evidence" value="ECO:0007669"/>
    <property type="project" value="TreeGrafter"/>
</dbReference>
<dbReference type="Proteomes" id="UP000216925">
    <property type="component" value="Unassembled WGS sequence"/>
</dbReference>
<reference evidence="9 10" key="1">
    <citation type="journal article" date="2014" name="Front. Microbiol.">
        <title>Population and genomic analysis of the genus Halorubrum.</title>
        <authorList>
            <person name="Fullmer M.S."/>
            <person name="Soucy S.M."/>
            <person name="Swithers K.S."/>
            <person name="Makkay A.M."/>
            <person name="Wheeler R."/>
            <person name="Ventosa A."/>
            <person name="Gogarten J.P."/>
            <person name="Papke R.T."/>
        </authorList>
    </citation>
    <scope>NUCLEOTIDE SEQUENCE [LARGE SCALE GENOMIC DNA]</scope>
    <source>
        <strain evidence="8 11">Ec15</strain>
        <strain evidence="7 9">Ga2p</strain>
        <strain evidence="6 10">Ga36</strain>
    </source>
</reference>
<feature type="compositionally biased region" description="Low complexity" evidence="4">
    <location>
        <begin position="48"/>
        <end position="62"/>
    </location>
</feature>